<sequence>MSASSSSASSTVYLVTGADHGIGLGLVARILATHADTFVYAGAHEPARAEALGELQARHPARMAVVKCVSADVAGNVAIARAISARHGRVDTIIANAGMFAGPERAADASPAVLEEHFYVNVVGTIVLFQALCALLQRSACPRFVTLSAPGGCIAGETIQTPAGTSTHGASKAALNWATRKMHFENEWLVVFPLSLGPGDTEMVQNGRAADRTGVSRARVADAPPASTGVVAALLAVVDSATREKQGGEFVHVNGTHIAW</sequence>
<gene>
    <name evidence="4" type="ORF">HYPSUDRAFT_202259</name>
</gene>
<proteinExistence type="inferred from homology"/>
<evidence type="ECO:0000313" key="5">
    <source>
        <dbReference type="Proteomes" id="UP000054270"/>
    </source>
</evidence>
<dbReference type="PANTHER" id="PTHR43544:SF7">
    <property type="entry name" value="NADB-LER2"/>
    <property type="match status" value="1"/>
</dbReference>
<dbReference type="PANTHER" id="PTHR43544">
    <property type="entry name" value="SHORT-CHAIN DEHYDROGENASE/REDUCTASE"/>
    <property type="match status" value="1"/>
</dbReference>
<keyword evidence="5" id="KW-1185">Reference proteome</keyword>
<comment type="similarity">
    <text evidence="1">Belongs to the short-chain dehydrogenases/reductases (SDR) family.</text>
</comment>
<dbReference type="GO" id="GO:0005737">
    <property type="term" value="C:cytoplasm"/>
    <property type="evidence" value="ECO:0007669"/>
    <property type="project" value="TreeGrafter"/>
</dbReference>
<accession>A0A0D2PQX0</accession>
<dbReference type="Proteomes" id="UP000054270">
    <property type="component" value="Unassembled WGS sequence"/>
</dbReference>
<evidence type="ECO:0000256" key="3">
    <source>
        <dbReference type="ARBA" id="ARBA00023002"/>
    </source>
</evidence>
<dbReference type="EMBL" id="KN817551">
    <property type="protein sequence ID" value="KJA22235.1"/>
    <property type="molecule type" value="Genomic_DNA"/>
</dbReference>
<dbReference type="Pfam" id="PF00106">
    <property type="entry name" value="adh_short"/>
    <property type="match status" value="1"/>
</dbReference>
<dbReference type="OrthoDB" id="9876299at2759"/>
<dbReference type="InterPro" id="IPR036291">
    <property type="entry name" value="NAD(P)-bd_dom_sf"/>
</dbReference>
<dbReference type="AlphaFoldDB" id="A0A0D2PQX0"/>
<keyword evidence="2" id="KW-0521">NADP</keyword>
<evidence type="ECO:0000313" key="4">
    <source>
        <dbReference type="EMBL" id="KJA22235.1"/>
    </source>
</evidence>
<dbReference type="SUPFAM" id="SSF51735">
    <property type="entry name" value="NAD(P)-binding Rossmann-fold domains"/>
    <property type="match status" value="1"/>
</dbReference>
<dbReference type="PRINTS" id="PR00081">
    <property type="entry name" value="GDHRDH"/>
</dbReference>
<dbReference type="GO" id="GO:0016491">
    <property type="term" value="F:oxidoreductase activity"/>
    <property type="evidence" value="ECO:0007669"/>
    <property type="project" value="UniProtKB-KW"/>
</dbReference>
<reference evidence="5" key="1">
    <citation type="submission" date="2014-04" db="EMBL/GenBank/DDBJ databases">
        <title>Evolutionary Origins and Diversification of the Mycorrhizal Mutualists.</title>
        <authorList>
            <consortium name="DOE Joint Genome Institute"/>
            <consortium name="Mycorrhizal Genomics Consortium"/>
            <person name="Kohler A."/>
            <person name="Kuo A."/>
            <person name="Nagy L.G."/>
            <person name="Floudas D."/>
            <person name="Copeland A."/>
            <person name="Barry K.W."/>
            <person name="Cichocki N."/>
            <person name="Veneault-Fourrey C."/>
            <person name="LaButti K."/>
            <person name="Lindquist E.A."/>
            <person name="Lipzen A."/>
            <person name="Lundell T."/>
            <person name="Morin E."/>
            <person name="Murat C."/>
            <person name="Riley R."/>
            <person name="Ohm R."/>
            <person name="Sun H."/>
            <person name="Tunlid A."/>
            <person name="Henrissat B."/>
            <person name="Grigoriev I.V."/>
            <person name="Hibbett D.S."/>
            <person name="Martin F."/>
        </authorList>
    </citation>
    <scope>NUCLEOTIDE SEQUENCE [LARGE SCALE GENOMIC DNA]</scope>
    <source>
        <strain evidence="5">FD-334 SS-4</strain>
    </source>
</reference>
<dbReference type="Gene3D" id="3.40.50.720">
    <property type="entry name" value="NAD(P)-binding Rossmann-like Domain"/>
    <property type="match status" value="1"/>
</dbReference>
<protein>
    <recommendedName>
        <fullName evidence="6">Ketoreductase (KR) domain-containing protein</fullName>
    </recommendedName>
</protein>
<evidence type="ECO:0000256" key="1">
    <source>
        <dbReference type="ARBA" id="ARBA00006484"/>
    </source>
</evidence>
<dbReference type="InterPro" id="IPR002347">
    <property type="entry name" value="SDR_fam"/>
</dbReference>
<evidence type="ECO:0008006" key="6">
    <source>
        <dbReference type="Google" id="ProtNLM"/>
    </source>
</evidence>
<name>A0A0D2PQX0_HYPSF</name>
<dbReference type="OMA" id="ECFEINT"/>
<organism evidence="4 5">
    <name type="scientific">Hypholoma sublateritium (strain FD-334 SS-4)</name>
    <dbReference type="NCBI Taxonomy" id="945553"/>
    <lineage>
        <taxon>Eukaryota</taxon>
        <taxon>Fungi</taxon>
        <taxon>Dikarya</taxon>
        <taxon>Basidiomycota</taxon>
        <taxon>Agaricomycotina</taxon>
        <taxon>Agaricomycetes</taxon>
        <taxon>Agaricomycetidae</taxon>
        <taxon>Agaricales</taxon>
        <taxon>Agaricineae</taxon>
        <taxon>Strophariaceae</taxon>
        <taxon>Hypholoma</taxon>
    </lineage>
</organism>
<dbReference type="InterPro" id="IPR051468">
    <property type="entry name" value="Fungal_SecMetab_SDRs"/>
</dbReference>
<evidence type="ECO:0000256" key="2">
    <source>
        <dbReference type="ARBA" id="ARBA00022857"/>
    </source>
</evidence>
<keyword evidence="3" id="KW-0560">Oxidoreductase</keyword>